<organism evidence="3">
    <name type="scientific">Melampsora larici-populina (strain 98AG31 / pathotype 3-4-7)</name>
    <name type="common">Poplar leaf rust fungus</name>
    <dbReference type="NCBI Taxonomy" id="747676"/>
    <lineage>
        <taxon>Eukaryota</taxon>
        <taxon>Fungi</taxon>
        <taxon>Dikarya</taxon>
        <taxon>Basidiomycota</taxon>
        <taxon>Pucciniomycotina</taxon>
        <taxon>Pucciniomycetes</taxon>
        <taxon>Pucciniales</taxon>
        <taxon>Melampsoraceae</taxon>
        <taxon>Melampsora</taxon>
    </lineage>
</organism>
<feature type="compositionally biased region" description="Low complexity" evidence="1">
    <location>
        <begin position="202"/>
        <end position="214"/>
    </location>
</feature>
<dbReference type="KEGG" id="mlr:MELLADRAFT_57517"/>
<feature type="compositionally biased region" description="Polar residues" evidence="1">
    <location>
        <begin position="178"/>
        <end position="201"/>
    </location>
</feature>
<reference evidence="3" key="1">
    <citation type="journal article" date="2011" name="Proc. Natl. Acad. Sci. U.S.A.">
        <title>Obligate biotrophy features unraveled by the genomic analysis of rust fungi.</title>
        <authorList>
            <person name="Duplessis S."/>
            <person name="Cuomo C.A."/>
            <person name="Lin Y.-C."/>
            <person name="Aerts A."/>
            <person name="Tisserant E."/>
            <person name="Veneault-Fourrey C."/>
            <person name="Joly D.L."/>
            <person name="Hacquard S."/>
            <person name="Amselem J."/>
            <person name="Cantarel B.L."/>
            <person name="Chiu R."/>
            <person name="Coutinho P.M."/>
            <person name="Feau N."/>
            <person name="Field M."/>
            <person name="Frey P."/>
            <person name="Gelhaye E."/>
            <person name="Goldberg J."/>
            <person name="Grabherr M.G."/>
            <person name="Kodira C.D."/>
            <person name="Kohler A."/>
            <person name="Kuees U."/>
            <person name="Lindquist E.A."/>
            <person name="Lucas S.M."/>
            <person name="Mago R."/>
            <person name="Mauceli E."/>
            <person name="Morin E."/>
            <person name="Murat C."/>
            <person name="Pangilinan J.L."/>
            <person name="Park R."/>
            <person name="Pearson M."/>
            <person name="Quesneville H."/>
            <person name="Rouhier N."/>
            <person name="Sakthikumar S."/>
            <person name="Salamov A.A."/>
            <person name="Schmutz J."/>
            <person name="Selles B."/>
            <person name="Shapiro H."/>
            <person name="Tanguay P."/>
            <person name="Tuskan G.A."/>
            <person name="Henrissat B."/>
            <person name="Van de Peer Y."/>
            <person name="Rouze P."/>
            <person name="Ellis J.G."/>
            <person name="Dodds P.N."/>
            <person name="Schein J.E."/>
            <person name="Zhong S."/>
            <person name="Hamelin R.C."/>
            <person name="Grigoriev I.V."/>
            <person name="Szabo L.J."/>
            <person name="Martin F."/>
        </authorList>
    </citation>
    <scope>NUCLEOTIDE SEQUENCE [LARGE SCALE GENOMIC DNA]</scope>
    <source>
        <strain evidence="3">98AG31 / pathotype 3-4-7</strain>
    </source>
</reference>
<feature type="region of interest" description="Disordered" evidence="1">
    <location>
        <begin position="56"/>
        <end position="112"/>
    </location>
</feature>
<gene>
    <name evidence="2" type="ORF">MELLADRAFT_57517</name>
</gene>
<dbReference type="HOGENOM" id="CLU_836986_0_0_1"/>
<name>F4S380_MELLP</name>
<feature type="compositionally biased region" description="Low complexity" evidence="1">
    <location>
        <begin position="98"/>
        <end position="112"/>
    </location>
</feature>
<keyword evidence="3" id="KW-1185">Reference proteome</keyword>
<sequence length="332" mass="35714">MSQKKTVFGAVNSPGFGAYAGDQTDLPSFKSTSTSYTSSLFAAPVSEPKPLFGTSPAKFSTPFSTSNSIPKETTPPSSSTVPGFTSSFGKPSAFSTATPGVTSSSGQSTSTTLPKISTTEFFEKREFEVGSTLAFDPIKLAQWLEKHCHSFTNDSSLKLLVKMATVQPAPTSKEPTDESSPNLNSASTSKEPTNGSSPDLNSSTPETSPSTSTTNIQPEPAKPSVEDPMTRLNRFDKITLSDPITFSTTVWEHALSVLSKDSNYTVEMIQDARLVTEYQIGIKFQELMTSASNTPRFVKGVQTFSKQVGEVLDEVFGKLCKLAEEQESLLKE</sequence>
<protein>
    <submittedName>
        <fullName evidence="2">Uncharacterized protein</fullName>
    </submittedName>
</protein>
<feature type="region of interest" description="Disordered" evidence="1">
    <location>
        <begin position="168"/>
        <end position="229"/>
    </location>
</feature>
<feature type="compositionally biased region" description="Polar residues" evidence="1">
    <location>
        <begin position="57"/>
        <end position="97"/>
    </location>
</feature>
<dbReference type="RefSeq" id="XP_007415784.1">
    <property type="nucleotide sequence ID" value="XM_007415722.1"/>
</dbReference>
<evidence type="ECO:0000313" key="3">
    <source>
        <dbReference type="Proteomes" id="UP000001072"/>
    </source>
</evidence>
<dbReference type="AlphaFoldDB" id="F4S380"/>
<proteinExistence type="predicted"/>
<accession>F4S380</accession>
<dbReference type="VEuPathDB" id="FungiDB:MELLADRAFT_57517"/>
<dbReference type="Proteomes" id="UP000001072">
    <property type="component" value="Unassembled WGS sequence"/>
</dbReference>
<dbReference type="OrthoDB" id="10500401at2759"/>
<evidence type="ECO:0000256" key="1">
    <source>
        <dbReference type="SAM" id="MobiDB-lite"/>
    </source>
</evidence>
<dbReference type="EMBL" id="GL883142">
    <property type="protein sequence ID" value="EGG00936.1"/>
    <property type="molecule type" value="Genomic_DNA"/>
</dbReference>
<dbReference type="InParanoid" id="F4S380"/>
<dbReference type="GeneID" id="18929114"/>
<evidence type="ECO:0000313" key="2">
    <source>
        <dbReference type="EMBL" id="EGG00936.1"/>
    </source>
</evidence>